<accession>A0ABQ5C445</accession>
<feature type="region of interest" description="Disordered" evidence="1">
    <location>
        <begin position="274"/>
        <end position="304"/>
    </location>
</feature>
<gene>
    <name evidence="2" type="ORF">Tco_0891752</name>
</gene>
<reference evidence="2" key="1">
    <citation type="journal article" date="2022" name="Int. J. Mol. Sci.">
        <title>Draft Genome of Tanacetum Coccineum: Genomic Comparison of Closely Related Tanacetum-Family Plants.</title>
        <authorList>
            <person name="Yamashiro T."/>
            <person name="Shiraishi A."/>
            <person name="Nakayama K."/>
            <person name="Satake H."/>
        </authorList>
    </citation>
    <scope>NUCLEOTIDE SEQUENCE</scope>
</reference>
<keyword evidence="3" id="KW-1185">Reference proteome</keyword>
<dbReference type="Proteomes" id="UP001151760">
    <property type="component" value="Unassembled WGS sequence"/>
</dbReference>
<comment type="caution">
    <text evidence="2">The sequence shown here is derived from an EMBL/GenBank/DDBJ whole genome shotgun (WGS) entry which is preliminary data.</text>
</comment>
<evidence type="ECO:0000313" key="3">
    <source>
        <dbReference type="Proteomes" id="UP001151760"/>
    </source>
</evidence>
<dbReference type="EMBL" id="BQNB010013918">
    <property type="protein sequence ID" value="GJT21815.1"/>
    <property type="molecule type" value="Genomic_DNA"/>
</dbReference>
<proteinExistence type="predicted"/>
<protein>
    <submittedName>
        <fullName evidence="2">Uncharacterized protein</fullName>
    </submittedName>
</protein>
<feature type="compositionally biased region" description="Basic residues" evidence="1">
    <location>
        <begin position="294"/>
        <end position="304"/>
    </location>
</feature>
<name>A0ABQ5C445_9ASTR</name>
<evidence type="ECO:0000313" key="2">
    <source>
        <dbReference type="EMBL" id="GJT21815.1"/>
    </source>
</evidence>
<organism evidence="2 3">
    <name type="scientific">Tanacetum coccineum</name>
    <dbReference type="NCBI Taxonomy" id="301880"/>
    <lineage>
        <taxon>Eukaryota</taxon>
        <taxon>Viridiplantae</taxon>
        <taxon>Streptophyta</taxon>
        <taxon>Embryophyta</taxon>
        <taxon>Tracheophyta</taxon>
        <taxon>Spermatophyta</taxon>
        <taxon>Magnoliopsida</taxon>
        <taxon>eudicotyledons</taxon>
        <taxon>Gunneridae</taxon>
        <taxon>Pentapetalae</taxon>
        <taxon>asterids</taxon>
        <taxon>campanulids</taxon>
        <taxon>Asterales</taxon>
        <taxon>Asteraceae</taxon>
        <taxon>Asteroideae</taxon>
        <taxon>Anthemideae</taxon>
        <taxon>Anthemidinae</taxon>
        <taxon>Tanacetum</taxon>
    </lineage>
</organism>
<reference evidence="2" key="2">
    <citation type="submission" date="2022-01" db="EMBL/GenBank/DDBJ databases">
        <authorList>
            <person name="Yamashiro T."/>
            <person name="Shiraishi A."/>
            <person name="Satake H."/>
            <person name="Nakayama K."/>
        </authorList>
    </citation>
    <scope>NUCLEOTIDE SEQUENCE</scope>
</reference>
<sequence>MSSITGQQTKLDLELVPKENRLDIGKCNGRIPHGFSPREPNFQVTSGLFRPHLCYQHFSSLLISLQSDPLDLAPSVTGVVTLIHFPLMKTLCSFLRDLDLTTGNAYLRIGPTGSWTSFVLSRGTNHLEDKKKHIIFYGFGLDCLTKSNNEGNAKRLKVRDEGKGDVAHGKGNRVYYLMSALTEDIPSYCMKKSKFPTLDVLFSHEDPKNSGNTSSFNTSVYYLESFTTQGWEKTRVRIHELLPVVLHWQESKEQVKDQFPLILHQELYKLRSHLRGRKDKDKDEDPSAGSDRGLKRRKTCKEAK</sequence>
<evidence type="ECO:0000256" key="1">
    <source>
        <dbReference type="SAM" id="MobiDB-lite"/>
    </source>
</evidence>